<dbReference type="InterPro" id="IPR002938">
    <property type="entry name" value="FAD-bd"/>
</dbReference>
<evidence type="ECO:0000256" key="5">
    <source>
        <dbReference type="ARBA" id="ARBA00022827"/>
    </source>
</evidence>
<evidence type="ECO:0000256" key="6">
    <source>
        <dbReference type="ARBA" id="ARBA00023002"/>
    </source>
</evidence>
<dbReference type="PANTHER" id="PTHR43876:SF8">
    <property type="entry name" value="2-OCTAPRENYL-6-METHOXYPHENOL HYDROXYLASE"/>
    <property type="match status" value="1"/>
</dbReference>
<dbReference type="InterPro" id="IPR018168">
    <property type="entry name" value="Ubi_Hdrlase_CS"/>
</dbReference>
<dbReference type="Pfam" id="PF01494">
    <property type="entry name" value="FAD_binding_3"/>
    <property type="match status" value="1"/>
</dbReference>
<feature type="compositionally biased region" description="Low complexity" evidence="8">
    <location>
        <begin position="432"/>
        <end position="451"/>
    </location>
</feature>
<reference evidence="10" key="1">
    <citation type="submission" date="2017-08" db="EMBL/GenBank/DDBJ databases">
        <authorList>
            <person name="Imhoff J.F."/>
            <person name="Rahn T."/>
            <person name="Kuenzel S."/>
            <person name="Neulinger S.C."/>
        </authorList>
    </citation>
    <scope>NUCLEOTIDE SEQUENCE</scope>
    <source>
        <strain evidence="10">DSM 11080</strain>
    </source>
</reference>
<organism evidence="10 11">
    <name type="scientific">Halochromatium glycolicum</name>
    <dbReference type="NCBI Taxonomy" id="85075"/>
    <lineage>
        <taxon>Bacteria</taxon>
        <taxon>Pseudomonadati</taxon>
        <taxon>Pseudomonadota</taxon>
        <taxon>Gammaproteobacteria</taxon>
        <taxon>Chromatiales</taxon>
        <taxon>Chromatiaceae</taxon>
        <taxon>Halochromatium</taxon>
    </lineage>
</organism>
<keyword evidence="4" id="KW-0285">Flavoprotein</keyword>
<comment type="similarity">
    <text evidence="3">Belongs to the UbiH/COQ6 family.</text>
</comment>
<evidence type="ECO:0000313" key="10">
    <source>
        <dbReference type="EMBL" id="MBK1706263.1"/>
    </source>
</evidence>
<keyword evidence="11" id="KW-1185">Reference proteome</keyword>
<dbReference type="PRINTS" id="PR00420">
    <property type="entry name" value="RNGMNOXGNASE"/>
</dbReference>
<dbReference type="InterPro" id="IPR036188">
    <property type="entry name" value="FAD/NAD-bd_sf"/>
</dbReference>
<dbReference type="InterPro" id="IPR051205">
    <property type="entry name" value="UbiH/COQ6_monooxygenase"/>
</dbReference>
<dbReference type="RefSeq" id="WP_200347714.1">
    <property type="nucleotide sequence ID" value="NZ_NRSJ01000037.1"/>
</dbReference>
<dbReference type="InterPro" id="IPR011295">
    <property type="entry name" value="UbiH"/>
</dbReference>
<evidence type="ECO:0000256" key="7">
    <source>
        <dbReference type="ARBA" id="ARBA00023033"/>
    </source>
</evidence>
<keyword evidence="7" id="KW-0503">Monooxygenase</keyword>
<dbReference type="AlphaFoldDB" id="A0AAJ0XBD6"/>
<dbReference type="GO" id="GO:0006744">
    <property type="term" value="P:ubiquinone biosynthetic process"/>
    <property type="evidence" value="ECO:0007669"/>
    <property type="project" value="InterPro"/>
</dbReference>
<evidence type="ECO:0000256" key="8">
    <source>
        <dbReference type="SAM" id="MobiDB-lite"/>
    </source>
</evidence>
<dbReference type="GO" id="GO:0071949">
    <property type="term" value="F:FAD binding"/>
    <property type="evidence" value="ECO:0007669"/>
    <property type="project" value="InterPro"/>
</dbReference>
<feature type="region of interest" description="Disordered" evidence="8">
    <location>
        <begin position="404"/>
        <end position="451"/>
    </location>
</feature>
<name>A0AAJ0XBD6_9GAMM</name>
<dbReference type="Proteomes" id="UP001296776">
    <property type="component" value="Unassembled WGS sequence"/>
</dbReference>
<comment type="caution">
    <text evidence="10">The sequence shown here is derived from an EMBL/GenBank/DDBJ whole genome shotgun (WGS) entry which is preliminary data.</text>
</comment>
<comment type="cofactor">
    <cofactor evidence="1">
        <name>FAD</name>
        <dbReference type="ChEBI" id="CHEBI:57692"/>
    </cofactor>
</comment>
<evidence type="ECO:0000256" key="1">
    <source>
        <dbReference type="ARBA" id="ARBA00001974"/>
    </source>
</evidence>
<keyword evidence="6" id="KW-0560">Oxidoreductase</keyword>
<dbReference type="EMBL" id="NRSJ01000037">
    <property type="protein sequence ID" value="MBK1706263.1"/>
    <property type="molecule type" value="Genomic_DNA"/>
</dbReference>
<reference evidence="10" key="2">
    <citation type="journal article" date="2020" name="Microorganisms">
        <title>Osmotic Adaptation and Compatible Solute Biosynthesis of Phototrophic Bacteria as Revealed from Genome Analyses.</title>
        <authorList>
            <person name="Imhoff J.F."/>
            <person name="Rahn T."/>
            <person name="Kunzel S."/>
            <person name="Keller A."/>
            <person name="Neulinger S.C."/>
        </authorList>
    </citation>
    <scope>NUCLEOTIDE SEQUENCE</scope>
    <source>
        <strain evidence="10">DSM 11080</strain>
    </source>
</reference>
<dbReference type="PANTHER" id="PTHR43876">
    <property type="entry name" value="UBIQUINONE BIOSYNTHESIS MONOOXYGENASE COQ6, MITOCHONDRIAL"/>
    <property type="match status" value="1"/>
</dbReference>
<protein>
    <submittedName>
        <fullName evidence="10">2-octaprenyl-6-methoxyphenyl hydroxylase</fullName>
    </submittedName>
</protein>
<dbReference type="InterPro" id="IPR010971">
    <property type="entry name" value="UbiH/COQ6"/>
</dbReference>
<feature type="domain" description="FAD-binding" evidence="9">
    <location>
        <begin position="4"/>
        <end position="345"/>
    </location>
</feature>
<evidence type="ECO:0000256" key="3">
    <source>
        <dbReference type="ARBA" id="ARBA00005349"/>
    </source>
</evidence>
<evidence type="ECO:0000259" key="9">
    <source>
        <dbReference type="Pfam" id="PF01494"/>
    </source>
</evidence>
<evidence type="ECO:0000313" key="11">
    <source>
        <dbReference type="Proteomes" id="UP001296776"/>
    </source>
</evidence>
<proteinExistence type="inferred from homology"/>
<dbReference type="NCBIfam" id="TIGR01984">
    <property type="entry name" value="UbiH"/>
    <property type="match status" value="1"/>
</dbReference>
<sequence>MHDYDLVIIGGGLVGASLAVALADTGLRIAVVEATEADGPTHPSYDERVIALSRGSARIFEGMGLWDQIAPAAAPIRHVHVSDRGHFGFAHLDAEDEGVPALGYVAPARAMGAALSARLQASPRITLLRPGRLVGLQVTQERVSLEVAVAGHSRLLTAALLVAADGAESAVRKRLGLTVREQRYGYDAIIATVTPEGIPPSTRPDTAFERFTDSGPLAMLPMTEGRYGVVWTAHETETPAILGLSDDDFLAALQTRFGGRLGCLTRPGRRIAYPLKLMLAKRLTRERLILIGNAAHTLHPVAGQGFNLGLRDVAVLADLLVAAKMTAKDPGGASVLGPYRRQRAPEHALIAGLTDGLARLFVNPWGPVRAGRNLGLLGLDLLPPARHHLARRFMGALGPQPRLARGLPATSAMPPAPSANVPLLAEPPRTPTPVTDAAADAARQADPASQA</sequence>
<dbReference type="PROSITE" id="PS01304">
    <property type="entry name" value="UBIH"/>
    <property type="match status" value="1"/>
</dbReference>
<keyword evidence="5" id="KW-0274">FAD</keyword>
<accession>A0AAJ0XBD6</accession>
<evidence type="ECO:0000256" key="4">
    <source>
        <dbReference type="ARBA" id="ARBA00022630"/>
    </source>
</evidence>
<dbReference type="Gene3D" id="3.50.50.60">
    <property type="entry name" value="FAD/NAD(P)-binding domain"/>
    <property type="match status" value="2"/>
</dbReference>
<dbReference type="NCBIfam" id="NF004356">
    <property type="entry name" value="PRK05732.1"/>
    <property type="match status" value="1"/>
</dbReference>
<evidence type="ECO:0000256" key="2">
    <source>
        <dbReference type="ARBA" id="ARBA00004749"/>
    </source>
</evidence>
<gene>
    <name evidence="10" type="ORF">CKO40_17335</name>
</gene>
<dbReference type="SUPFAM" id="SSF51905">
    <property type="entry name" value="FAD/NAD(P)-binding domain"/>
    <property type="match status" value="1"/>
</dbReference>
<comment type="pathway">
    <text evidence="2">Cofactor biosynthesis; ubiquinone biosynthesis.</text>
</comment>
<dbReference type="GO" id="GO:0008681">
    <property type="term" value="F:2-octaprenyl-6-methoxyphenol hydroxylase activity"/>
    <property type="evidence" value="ECO:0007669"/>
    <property type="project" value="InterPro"/>
</dbReference>
<dbReference type="NCBIfam" id="TIGR01988">
    <property type="entry name" value="Ubi-OHases"/>
    <property type="match status" value="1"/>
</dbReference>